<dbReference type="GO" id="GO:0005385">
    <property type="term" value="F:zinc ion transmembrane transporter activity"/>
    <property type="evidence" value="ECO:0007669"/>
    <property type="project" value="TreeGrafter"/>
</dbReference>
<keyword evidence="3" id="KW-0864">Zinc transport</keyword>
<dbReference type="PANTHER" id="PTHR11562">
    <property type="entry name" value="CATION EFFLUX PROTEIN/ ZINC TRANSPORTER"/>
    <property type="match status" value="1"/>
</dbReference>
<dbReference type="OMA" id="PCDNCNK"/>
<keyword evidence="3" id="KW-0862">Zinc</keyword>
<sequence length="327" mass="35056">GSLESVFAGKSEKEIAQMKLLAGTGLCLFFMIAEVIGGIVAHSLAVMTDAAHMLSDVAGFLVGIMSLYLTSRAANSKYSFGFHIAEVLGALVSVSIVWLMTAMLVFEATNRLVEPEVVDGKVMFWVSLLGLAMNFVLMQVLGHGHGGHGGHGHGEHGHGHAEHGHAEHGHAEHGHAEHGHAEHGHSTDSMALKAAMVHVIGDIVQSVGVCVAAALIWAFSDRWLDENGISYWYRIDPVCTYLFSILVIVTTYSTVKEAVHMLMAGRACTPSTPLCRTWHTPSLPPQDVIGVHDVHIWSLNSSKRNMWAHLVVGSGADNSAVLRAAEA</sequence>
<dbReference type="PANTHER" id="PTHR11562:SF17">
    <property type="entry name" value="RE54080P-RELATED"/>
    <property type="match status" value="1"/>
</dbReference>
<feature type="domain" description="Cation efflux protein transmembrane" evidence="8">
    <location>
        <begin position="21"/>
        <end position="263"/>
    </location>
</feature>
<evidence type="ECO:0000313" key="10">
    <source>
        <dbReference type="Proteomes" id="UP000013827"/>
    </source>
</evidence>
<dbReference type="PaxDb" id="2903-EOD09435"/>
<dbReference type="eggNOG" id="KOG1482">
    <property type="taxonomic scope" value="Eukaryota"/>
</dbReference>
<dbReference type="InterPro" id="IPR002524">
    <property type="entry name" value="Cation_efflux"/>
</dbReference>
<feature type="transmembrane region" description="Helical" evidence="7">
    <location>
        <begin position="20"/>
        <end position="44"/>
    </location>
</feature>
<evidence type="ECO:0000256" key="4">
    <source>
        <dbReference type="ARBA" id="ARBA00022989"/>
    </source>
</evidence>
<keyword evidence="3" id="KW-0406">Ion transport</keyword>
<reference evidence="10" key="1">
    <citation type="journal article" date="2013" name="Nature">
        <title>Pan genome of the phytoplankton Emiliania underpins its global distribution.</title>
        <authorList>
            <person name="Read B.A."/>
            <person name="Kegel J."/>
            <person name="Klute M.J."/>
            <person name="Kuo A."/>
            <person name="Lefebvre S.C."/>
            <person name="Maumus F."/>
            <person name="Mayer C."/>
            <person name="Miller J."/>
            <person name="Monier A."/>
            <person name="Salamov A."/>
            <person name="Young J."/>
            <person name="Aguilar M."/>
            <person name="Claverie J.M."/>
            <person name="Frickenhaus S."/>
            <person name="Gonzalez K."/>
            <person name="Herman E.K."/>
            <person name="Lin Y.C."/>
            <person name="Napier J."/>
            <person name="Ogata H."/>
            <person name="Sarno A.F."/>
            <person name="Shmutz J."/>
            <person name="Schroeder D."/>
            <person name="de Vargas C."/>
            <person name="Verret F."/>
            <person name="von Dassow P."/>
            <person name="Valentin K."/>
            <person name="Van de Peer Y."/>
            <person name="Wheeler G."/>
            <person name="Dacks J.B."/>
            <person name="Delwiche C.F."/>
            <person name="Dyhrman S.T."/>
            <person name="Glockner G."/>
            <person name="John U."/>
            <person name="Richards T."/>
            <person name="Worden A.Z."/>
            <person name="Zhang X."/>
            <person name="Grigoriev I.V."/>
            <person name="Allen A.E."/>
            <person name="Bidle K."/>
            <person name="Borodovsky M."/>
            <person name="Bowler C."/>
            <person name="Brownlee C."/>
            <person name="Cock J.M."/>
            <person name="Elias M."/>
            <person name="Gladyshev V.N."/>
            <person name="Groth M."/>
            <person name="Guda C."/>
            <person name="Hadaegh A."/>
            <person name="Iglesias-Rodriguez M.D."/>
            <person name="Jenkins J."/>
            <person name="Jones B.M."/>
            <person name="Lawson T."/>
            <person name="Leese F."/>
            <person name="Lindquist E."/>
            <person name="Lobanov A."/>
            <person name="Lomsadze A."/>
            <person name="Malik S.B."/>
            <person name="Marsh M.E."/>
            <person name="Mackinder L."/>
            <person name="Mock T."/>
            <person name="Mueller-Roeber B."/>
            <person name="Pagarete A."/>
            <person name="Parker M."/>
            <person name="Probert I."/>
            <person name="Quesneville H."/>
            <person name="Raines C."/>
            <person name="Rensing S.A."/>
            <person name="Riano-Pachon D.M."/>
            <person name="Richier S."/>
            <person name="Rokitta S."/>
            <person name="Shiraiwa Y."/>
            <person name="Soanes D.M."/>
            <person name="van der Giezen M."/>
            <person name="Wahlund T.M."/>
            <person name="Williams B."/>
            <person name="Wilson W."/>
            <person name="Wolfe G."/>
            <person name="Wurch L.L."/>
        </authorList>
    </citation>
    <scope>NUCLEOTIDE SEQUENCE</scope>
</reference>
<feature type="region of interest" description="Disordered" evidence="6">
    <location>
        <begin position="147"/>
        <end position="184"/>
    </location>
</feature>
<dbReference type="NCBIfam" id="TIGR01297">
    <property type="entry name" value="CDF"/>
    <property type="match status" value="1"/>
</dbReference>
<proteinExistence type="predicted"/>
<reference evidence="9" key="2">
    <citation type="submission" date="2024-10" db="UniProtKB">
        <authorList>
            <consortium name="EnsemblProtists"/>
        </authorList>
    </citation>
    <scope>IDENTIFICATION</scope>
</reference>
<protein>
    <recommendedName>
        <fullName evidence="8">Cation efflux protein transmembrane domain-containing protein</fullName>
    </recommendedName>
</protein>
<dbReference type="Pfam" id="PF01545">
    <property type="entry name" value="Cation_efflux"/>
    <property type="match status" value="1"/>
</dbReference>
<dbReference type="HOGENOM" id="CLU_013430_0_1_1"/>
<keyword evidence="5 7" id="KW-0472">Membrane</keyword>
<feature type="transmembrane region" description="Helical" evidence="7">
    <location>
        <begin position="231"/>
        <end position="255"/>
    </location>
</feature>
<keyword evidence="4 7" id="KW-1133">Transmembrane helix</keyword>
<evidence type="ECO:0000256" key="1">
    <source>
        <dbReference type="ARBA" id="ARBA00004141"/>
    </source>
</evidence>
<dbReference type="AlphaFoldDB" id="A0A0D3IDV0"/>
<dbReference type="STRING" id="2903.R1D4F0"/>
<dbReference type="Proteomes" id="UP000013827">
    <property type="component" value="Unassembled WGS sequence"/>
</dbReference>
<dbReference type="InterPro" id="IPR050681">
    <property type="entry name" value="CDF/SLC30A"/>
</dbReference>
<dbReference type="KEGG" id="ehx:EMIHUDRAFT_42691"/>
<feature type="transmembrane region" description="Helical" evidence="7">
    <location>
        <begin position="199"/>
        <end position="219"/>
    </location>
</feature>
<dbReference type="GeneID" id="17255546"/>
<dbReference type="GO" id="GO:0005886">
    <property type="term" value="C:plasma membrane"/>
    <property type="evidence" value="ECO:0007669"/>
    <property type="project" value="TreeGrafter"/>
</dbReference>
<dbReference type="SUPFAM" id="SSF161111">
    <property type="entry name" value="Cation efflux protein transmembrane domain-like"/>
    <property type="match status" value="1"/>
</dbReference>
<feature type="transmembrane region" description="Helical" evidence="7">
    <location>
        <begin position="122"/>
        <end position="141"/>
    </location>
</feature>
<dbReference type="EnsemblProtists" id="EOD09435">
    <property type="protein sequence ID" value="EOD09435"/>
    <property type="gene ID" value="EMIHUDRAFT_42691"/>
</dbReference>
<dbReference type="RefSeq" id="XP_005761864.1">
    <property type="nucleotide sequence ID" value="XM_005761807.1"/>
</dbReference>
<keyword evidence="10" id="KW-1185">Reference proteome</keyword>
<dbReference type="Gene3D" id="1.20.1510.10">
    <property type="entry name" value="Cation efflux protein transmembrane domain"/>
    <property type="match status" value="1"/>
</dbReference>
<dbReference type="InterPro" id="IPR058533">
    <property type="entry name" value="Cation_efflux_TM"/>
</dbReference>
<evidence type="ECO:0000256" key="2">
    <source>
        <dbReference type="ARBA" id="ARBA00022692"/>
    </source>
</evidence>
<evidence type="ECO:0000259" key="8">
    <source>
        <dbReference type="Pfam" id="PF01545"/>
    </source>
</evidence>
<keyword evidence="2 7" id="KW-0812">Transmembrane</keyword>
<feature type="transmembrane region" description="Helical" evidence="7">
    <location>
        <begin position="50"/>
        <end position="70"/>
    </location>
</feature>
<evidence type="ECO:0000256" key="7">
    <source>
        <dbReference type="SAM" id="Phobius"/>
    </source>
</evidence>
<evidence type="ECO:0000313" key="9">
    <source>
        <dbReference type="EnsemblProtists" id="EOD09435"/>
    </source>
</evidence>
<organism evidence="9 10">
    <name type="scientific">Emiliania huxleyi (strain CCMP1516)</name>
    <dbReference type="NCBI Taxonomy" id="280463"/>
    <lineage>
        <taxon>Eukaryota</taxon>
        <taxon>Haptista</taxon>
        <taxon>Haptophyta</taxon>
        <taxon>Prymnesiophyceae</taxon>
        <taxon>Isochrysidales</taxon>
        <taxon>Noelaerhabdaceae</taxon>
        <taxon>Emiliania</taxon>
    </lineage>
</organism>
<dbReference type="InterPro" id="IPR027469">
    <property type="entry name" value="Cation_efflux_TMD_sf"/>
</dbReference>
<feature type="compositionally biased region" description="Basic and acidic residues" evidence="6">
    <location>
        <begin position="152"/>
        <end position="184"/>
    </location>
</feature>
<name>A0A0D3IDV0_EMIH1</name>
<keyword evidence="3" id="KW-0813">Transport</keyword>
<accession>A0A0D3IDV0</accession>
<evidence type="ECO:0000256" key="3">
    <source>
        <dbReference type="ARBA" id="ARBA00022906"/>
    </source>
</evidence>
<evidence type="ECO:0000256" key="5">
    <source>
        <dbReference type="ARBA" id="ARBA00023136"/>
    </source>
</evidence>
<comment type="subcellular location">
    <subcellularLocation>
        <location evidence="1">Membrane</location>
        <topology evidence="1">Multi-pass membrane protein</topology>
    </subcellularLocation>
</comment>
<feature type="transmembrane region" description="Helical" evidence="7">
    <location>
        <begin position="82"/>
        <end position="106"/>
    </location>
</feature>
<evidence type="ECO:0000256" key="6">
    <source>
        <dbReference type="SAM" id="MobiDB-lite"/>
    </source>
</evidence>